<gene>
    <name evidence="14" type="ORF">WL88_04910</name>
</gene>
<accession>A0AAW3PN63</accession>
<evidence type="ECO:0000256" key="11">
    <source>
        <dbReference type="ARBA" id="ARBA00023277"/>
    </source>
</evidence>
<comment type="similarity">
    <text evidence="4 13">Belongs to the HAD-like hydrolase superfamily. CbbY/CbbZ/Gph/YieH family.</text>
</comment>
<dbReference type="NCBIfam" id="TIGR01509">
    <property type="entry name" value="HAD-SF-IA-v3"/>
    <property type="match status" value="1"/>
</dbReference>
<dbReference type="PANTHER" id="PTHR43434">
    <property type="entry name" value="PHOSPHOGLYCOLATE PHOSPHATASE"/>
    <property type="match status" value="1"/>
</dbReference>
<dbReference type="NCBIfam" id="TIGR01449">
    <property type="entry name" value="PGP_bact"/>
    <property type="match status" value="1"/>
</dbReference>
<dbReference type="FunFam" id="3.40.50.1000:FF:000022">
    <property type="entry name" value="Phosphoglycolate phosphatase"/>
    <property type="match status" value="1"/>
</dbReference>
<dbReference type="InterPro" id="IPR036412">
    <property type="entry name" value="HAD-like_sf"/>
</dbReference>
<proteinExistence type="inferred from homology"/>
<comment type="function">
    <text evidence="12 13">Specifically catalyzes the dephosphorylation of 2-phosphoglycolate. Is involved in the dissimilation of the intracellular 2-phosphoglycolate formed during the DNA repair of 3'-phosphoglycolate ends, a major class of DNA lesions induced by oxidative stress.</text>
</comment>
<keyword evidence="10 13" id="KW-0460">Magnesium</keyword>
<protein>
    <recommendedName>
        <fullName evidence="6 13">Phosphoglycolate phosphatase</fullName>
        <shortName evidence="13">PGP</shortName>
        <shortName evidence="13">PGPase</shortName>
        <ecNumber evidence="6 13">3.1.3.18</ecNumber>
    </recommendedName>
</protein>
<dbReference type="InterPro" id="IPR050155">
    <property type="entry name" value="HAD-like_hydrolase_sf"/>
</dbReference>
<feature type="active site" description="Nucleophile" evidence="13">
    <location>
        <position position="31"/>
    </location>
</feature>
<evidence type="ECO:0000313" key="15">
    <source>
        <dbReference type="Proteomes" id="UP000063236"/>
    </source>
</evidence>
<comment type="pathway">
    <text evidence="3 13">Organic acid metabolism; glycolate biosynthesis; glycolate from 2-phosphoglycolate: step 1/1.</text>
</comment>
<evidence type="ECO:0000256" key="3">
    <source>
        <dbReference type="ARBA" id="ARBA00004818"/>
    </source>
</evidence>
<dbReference type="EMBL" id="LPJV01000002">
    <property type="protein sequence ID" value="KWF60354.1"/>
    <property type="molecule type" value="Genomic_DNA"/>
</dbReference>
<evidence type="ECO:0000256" key="7">
    <source>
        <dbReference type="ARBA" id="ARBA00022567"/>
    </source>
</evidence>
<dbReference type="PANTHER" id="PTHR43434:SF1">
    <property type="entry name" value="PHOSPHOGLYCOLATE PHOSPHATASE"/>
    <property type="match status" value="1"/>
</dbReference>
<dbReference type="SFLD" id="SFLDG01129">
    <property type="entry name" value="C1.5:_HAD__Beta-PGM__Phosphata"/>
    <property type="match status" value="1"/>
</dbReference>
<dbReference type="GO" id="GO:0046872">
    <property type="term" value="F:metal ion binding"/>
    <property type="evidence" value="ECO:0007669"/>
    <property type="project" value="UniProtKB-KW"/>
</dbReference>
<evidence type="ECO:0000256" key="6">
    <source>
        <dbReference type="ARBA" id="ARBA00013078"/>
    </source>
</evidence>
<evidence type="ECO:0000256" key="2">
    <source>
        <dbReference type="ARBA" id="ARBA00001946"/>
    </source>
</evidence>
<keyword evidence="7" id="KW-0113">Calvin cycle</keyword>
<evidence type="ECO:0000256" key="1">
    <source>
        <dbReference type="ARBA" id="ARBA00000830"/>
    </source>
</evidence>
<dbReference type="Pfam" id="PF00702">
    <property type="entry name" value="Hydrolase"/>
    <property type="match status" value="1"/>
</dbReference>
<dbReference type="GO" id="GO:0006281">
    <property type="term" value="P:DNA repair"/>
    <property type="evidence" value="ECO:0007669"/>
    <property type="project" value="TreeGrafter"/>
</dbReference>
<dbReference type="GO" id="GO:0005829">
    <property type="term" value="C:cytosol"/>
    <property type="evidence" value="ECO:0007669"/>
    <property type="project" value="TreeGrafter"/>
</dbReference>
<evidence type="ECO:0000256" key="12">
    <source>
        <dbReference type="ARBA" id="ARBA00059247"/>
    </source>
</evidence>
<evidence type="ECO:0000256" key="4">
    <source>
        <dbReference type="ARBA" id="ARBA00006171"/>
    </source>
</evidence>
<evidence type="ECO:0000256" key="8">
    <source>
        <dbReference type="ARBA" id="ARBA00022723"/>
    </source>
</evidence>
<dbReference type="SFLD" id="SFLDG01135">
    <property type="entry name" value="C1.5.6:_HAD__Beta-PGM__Phospha"/>
    <property type="match status" value="1"/>
</dbReference>
<dbReference type="RefSeq" id="WP_060188728.1">
    <property type="nucleotide sequence ID" value="NZ_LPJS01000018.1"/>
</dbReference>
<dbReference type="GO" id="GO:0019253">
    <property type="term" value="P:reductive pentose-phosphate cycle"/>
    <property type="evidence" value="ECO:0007669"/>
    <property type="project" value="UniProtKB-KW"/>
</dbReference>
<evidence type="ECO:0000256" key="10">
    <source>
        <dbReference type="ARBA" id="ARBA00022842"/>
    </source>
</evidence>
<feature type="binding site" evidence="13">
    <location>
        <position position="194"/>
    </location>
    <ligand>
        <name>Mg(2+)</name>
        <dbReference type="ChEBI" id="CHEBI:18420"/>
    </ligand>
</feature>
<dbReference type="AlphaFoldDB" id="A0AAW3PN63"/>
<dbReference type="Proteomes" id="UP000063236">
    <property type="component" value="Unassembled WGS sequence"/>
</dbReference>
<evidence type="ECO:0000313" key="14">
    <source>
        <dbReference type="EMBL" id="KWF60354.1"/>
    </source>
</evidence>
<dbReference type="SUPFAM" id="SSF56784">
    <property type="entry name" value="HAD-like"/>
    <property type="match status" value="1"/>
</dbReference>
<keyword evidence="8 13" id="KW-0479">Metal-binding</keyword>
<feature type="binding site" evidence="13">
    <location>
        <position position="33"/>
    </location>
    <ligand>
        <name>Mg(2+)</name>
        <dbReference type="ChEBI" id="CHEBI:18420"/>
    </ligand>
</feature>
<comment type="subunit">
    <text evidence="5">Homotrimer.</text>
</comment>
<dbReference type="GO" id="GO:0046295">
    <property type="term" value="P:glycolate biosynthetic process"/>
    <property type="evidence" value="ECO:0007669"/>
    <property type="project" value="UniProtKB-UniRule"/>
</dbReference>
<reference evidence="14 15" key="1">
    <citation type="submission" date="2015-11" db="EMBL/GenBank/DDBJ databases">
        <title>Expanding the genomic diversity of Burkholderia species for the development of highly accurate diagnostics.</title>
        <authorList>
            <person name="Sahl J."/>
            <person name="Keim P."/>
            <person name="Wagner D."/>
        </authorList>
    </citation>
    <scope>NUCLEOTIDE SEQUENCE [LARGE SCALE GENOMIC DNA]</scope>
    <source>
        <strain evidence="14 15">MSMB378WGS</strain>
    </source>
</reference>
<name>A0AAW3PN63_9BURK</name>
<dbReference type="Gene3D" id="3.40.50.1000">
    <property type="entry name" value="HAD superfamily/HAD-like"/>
    <property type="match status" value="1"/>
</dbReference>
<dbReference type="EC" id="3.1.3.18" evidence="6 13"/>
<dbReference type="Gene3D" id="1.10.150.240">
    <property type="entry name" value="Putative phosphatase, domain 2"/>
    <property type="match status" value="1"/>
</dbReference>
<evidence type="ECO:0000256" key="9">
    <source>
        <dbReference type="ARBA" id="ARBA00022801"/>
    </source>
</evidence>
<feature type="binding site" evidence="13">
    <location>
        <position position="31"/>
    </location>
    <ligand>
        <name>Mg(2+)</name>
        <dbReference type="ChEBI" id="CHEBI:18420"/>
    </ligand>
</feature>
<evidence type="ECO:0000256" key="5">
    <source>
        <dbReference type="ARBA" id="ARBA00011233"/>
    </source>
</evidence>
<dbReference type="InterPro" id="IPR037512">
    <property type="entry name" value="PGPase_prok"/>
</dbReference>
<keyword evidence="11 13" id="KW-0119">Carbohydrate metabolism</keyword>
<dbReference type="InterPro" id="IPR023214">
    <property type="entry name" value="HAD_sf"/>
</dbReference>
<comment type="caution">
    <text evidence="14">The sequence shown here is derived from an EMBL/GenBank/DDBJ whole genome shotgun (WGS) entry which is preliminary data.</text>
</comment>
<dbReference type="NCBIfam" id="TIGR01549">
    <property type="entry name" value="HAD-SF-IA-v1"/>
    <property type="match status" value="1"/>
</dbReference>
<dbReference type="PRINTS" id="PR00413">
    <property type="entry name" value="HADHALOGNASE"/>
</dbReference>
<keyword evidence="9 13" id="KW-0378">Hydrolase</keyword>
<dbReference type="HAMAP" id="MF_00495">
    <property type="entry name" value="GPH_hydrolase_bact"/>
    <property type="match status" value="1"/>
</dbReference>
<dbReference type="NCBIfam" id="NF009695">
    <property type="entry name" value="PRK13222.1-2"/>
    <property type="match status" value="1"/>
</dbReference>
<organism evidence="14 15">
    <name type="scientific">Burkholderia diffusa</name>
    <dbReference type="NCBI Taxonomy" id="488732"/>
    <lineage>
        <taxon>Bacteria</taxon>
        <taxon>Pseudomonadati</taxon>
        <taxon>Pseudomonadota</taxon>
        <taxon>Betaproteobacteria</taxon>
        <taxon>Burkholderiales</taxon>
        <taxon>Burkholderiaceae</taxon>
        <taxon>Burkholderia</taxon>
        <taxon>Burkholderia cepacia complex</taxon>
    </lineage>
</organism>
<comment type="cofactor">
    <cofactor evidence="2 13">
        <name>Mg(2+)</name>
        <dbReference type="ChEBI" id="CHEBI:18420"/>
    </cofactor>
</comment>
<dbReference type="GO" id="GO:0008967">
    <property type="term" value="F:phosphoglycolate phosphatase activity"/>
    <property type="evidence" value="ECO:0007669"/>
    <property type="project" value="UniProtKB-UniRule"/>
</dbReference>
<comment type="catalytic activity">
    <reaction evidence="1 13">
        <text>2-phosphoglycolate + H2O = glycolate + phosphate</text>
        <dbReference type="Rhea" id="RHEA:14369"/>
        <dbReference type="ChEBI" id="CHEBI:15377"/>
        <dbReference type="ChEBI" id="CHEBI:29805"/>
        <dbReference type="ChEBI" id="CHEBI:43474"/>
        <dbReference type="ChEBI" id="CHEBI:58033"/>
        <dbReference type="EC" id="3.1.3.18"/>
    </reaction>
</comment>
<sequence length="261" mass="27471">MAESSLAGQAPAEADGTIRFATPRIDAALIDLDGTMVDTADDFTAGLNGMLARLGASATSRDEVIGYVGKGSEHLIQSVLKPRFTPDEAHARFDDALAIYQTEYAKINGRHTRLYPDVATGLDALRAAGIRLACVTNKPHRFAVELLEQYGLIDRFGIVLGGDSVARKKPDPLPMLTACDALGVAPEAAVAIGDSENDALAGRAAGMATLTVPYGYNHGKAIQTINSDGIVDSLLVAARAITAHNAAGQPSDYFFHPHVSE</sequence>
<dbReference type="InterPro" id="IPR023198">
    <property type="entry name" value="PGP-like_dom2"/>
</dbReference>
<dbReference type="InterPro" id="IPR006439">
    <property type="entry name" value="HAD-SF_hydro_IA"/>
</dbReference>
<evidence type="ECO:0000256" key="13">
    <source>
        <dbReference type="HAMAP-Rule" id="MF_00495"/>
    </source>
</evidence>
<dbReference type="SFLD" id="SFLDS00003">
    <property type="entry name" value="Haloacid_Dehalogenase"/>
    <property type="match status" value="1"/>
</dbReference>